<comment type="similarity">
    <text evidence="1">Belongs to the UPF0585 family.</text>
</comment>
<name>A0AAD5WYQ3_9FUNG</name>
<evidence type="ECO:0000313" key="2">
    <source>
        <dbReference type="EMBL" id="KAJ3043077.1"/>
    </source>
</evidence>
<dbReference type="InterPro" id="IPR010342">
    <property type="entry name" value="DUF938"/>
</dbReference>
<dbReference type="AlphaFoldDB" id="A0AAD5WYQ3"/>
<dbReference type="EMBL" id="JADGJD010001379">
    <property type="protein sequence ID" value="KAJ3043077.1"/>
    <property type="molecule type" value="Genomic_DNA"/>
</dbReference>
<dbReference type="Pfam" id="PF06080">
    <property type="entry name" value="DUF938"/>
    <property type="match status" value="1"/>
</dbReference>
<dbReference type="PANTHER" id="PTHR20974">
    <property type="entry name" value="UPF0585 PROTEIN CG18661"/>
    <property type="match status" value="1"/>
</dbReference>
<dbReference type="PANTHER" id="PTHR20974:SF0">
    <property type="entry name" value="UPF0585 PROTEIN CG18661"/>
    <property type="match status" value="1"/>
</dbReference>
<dbReference type="InterPro" id="IPR029063">
    <property type="entry name" value="SAM-dependent_MTases_sf"/>
</dbReference>
<organism evidence="2 3">
    <name type="scientific">Rhizophlyctis rosea</name>
    <dbReference type="NCBI Taxonomy" id="64517"/>
    <lineage>
        <taxon>Eukaryota</taxon>
        <taxon>Fungi</taxon>
        <taxon>Fungi incertae sedis</taxon>
        <taxon>Chytridiomycota</taxon>
        <taxon>Chytridiomycota incertae sedis</taxon>
        <taxon>Chytridiomycetes</taxon>
        <taxon>Rhizophlyctidales</taxon>
        <taxon>Rhizophlyctidaceae</taxon>
        <taxon>Rhizophlyctis</taxon>
    </lineage>
</organism>
<dbReference type="Gene3D" id="3.40.50.150">
    <property type="entry name" value="Vaccinia Virus protein VP39"/>
    <property type="match status" value="1"/>
</dbReference>
<dbReference type="SUPFAM" id="SSF53335">
    <property type="entry name" value="S-adenosyl-L-methionine-dependent methyltransferases"/>
    <property type="match status" value="1"/>
</dbReference>
<proteinExistence type="inferred from homology"/>
<dbReference type="Proteomes" id="UP001212841">
    <property type="component" value="Unassembled WGS sequence"/>
</dbReference>
<gene>
    <name evidence="2" type="ORF">HK097_001827</name>
</gene>
<sequence length="224" mass="25315">MSSPTLHPHNMYQNTATPSGKRIVYPYADRNKDPILSVLKSYLKPGMRELSSGSGQHTAHFAHNLPQTHFTPSELPLLPLQESISSYTSSLPNVSAPRTFDILTSIDWDDLVSEVVEKEGKFDAVFVANLMHISEWEVTRTLAERLGRVVKDGGGRFLVYGPFNKDGGFTSSGNEEFDNSLKQRNPAWGLRDIADVEKEFKMRDWTLEEVHDMPSNNFTLVFKR</sequence>
<accession>A0AAD5WYQ3</accession>
<evidence type="ECO:0000256" key="1">
    <source>
        <dbReference type="ARBA" id="ARBA00008308"/>
    </source>
</evidence>
<reference evidence="2" key="1">
    <citation type="submission" date="2020-05" db="EMBL/GenBank/DDBJ databases">
        <title>Phylogenomic resolution of chytrid fungi.</title>
        <authorList>
            <person name="Stajich J.E."/>
            <person name="Amses K."/>
            <person name="Simmons R."/>
            <person name="Seto K."/>
            <person name="Myers J."/>
            <person name="Bonds A."/>
            <person name="Quandt C.A."/>
            <person name="Barry K."/>
            <person name="Liu P."/>
            <person name="Grigoriev I."/>
            <person name="Longcore J.E."/>
            <person name="James T.Y."/>
        </authorList>
    </citation>
    <scope>NUCLEOTIDE SEQUENCE</scope>
    <source>
        <strain evidence="2">JEL0318</strain>
    </source>
</reference>
<protein>
    <submittedName>
        <fullName evidence="2">Uncharacterized protein</fullName>
    </submittedName>
</protein>
<keyword evidence="3" id="KW-1185">Reference proteome</keyword>
<evidence type="ECO:0000313" key="3">
    <source>
        <dbReference type="Proteomes" id="UP001212841"/>
    </source>
</evidence>
<comment type="caution">
    <text evidence="2">The sequence shown here is derived from an EMBL/GenBank/DDBJ whole genome shotgun (WGS) entry which is preliminary data.</text>
</comment>